<dbReference type="EMBL" id="CYZT01000202">
    <property type="protein sequence ID" value="CUO90774.1"/>
    <property type="molecule type" value="Genomic_DNA"/>
</dbReference>
<evidence type="ECO:0000313" key="3">
    <source>
        <dbReference type="Proteomes" id="UP000095746"/>
    </source>
</evidence>
<feature type="compositionally biased region" description="Polar residues" evidence="1">
    <location>
        <begin position="1"/>
        <end position="12"/>
    </location>
</feature>
<accession>A0A174ITT7</accession>
<sequence length="79" mass="8595">MAARSTISTPTARTVPRLAKNRPYPSTRAAVKKSSPHMMRCRGTRSARTPPRGEQRMVGTMDTARMPPKTAAEPVVSST</sequence>
<protein>
    <submittedName>
        <fullName evidence="2">Uncharacterized protein</fullName>
    </submittedName>
</protein>
<proteinExistence type="predicted"/>
<feature type="compositionally biased region" description="Basic residues" evidence="1">
    <location>
        <begin position="30"/>
        <end position="45"/>
    </location>
</feature>
<feature type="region of interest" description="Disordered" evidence="1">
    <location>
        <begin position="1"/>
        <end position="79"/>
    </location>
</feature>
<name>A0A174ITT7_FLAPL</name>
<organism evidence="2 3">
    <name type="scientific">Flavonifractor plautii</name>
    <name type="common">Fusobacterium plautii</name>
    <dbReference type="NCBI Taxonomy" id="292800"/>
    <lineage>
        <taxon>Bacteria</taxon>
        <taxon>Bacillati</taxon>
        <taxon>Bacillota</taxon>
        <taxon>Clostridia</taxon>
        <taxon>Eubacteriales</taxon>
        <taxon>Oscillospiraceae</taxon>
        <taxon>Flavonifractor</taxon>
    </lineage>
</organism>
<reference evidence="2 3" key="1">
    <citation type="submission" date="2015-09" db="EMBL/GenBank/DDBJ databases">
        <authorList>
            <consortium name="Pathogen Informatics"/>
        </authorList>
    </citation>
    <scope>NUCLEOTIDE SEQUENCE [LARGE SCALE GENOMIC DNA]</scope>
    <source>
        <strain evidence="2 3">2789STDY5608854</strain>
    </source>
</reference>
<gene>
    <name evidence="2" type="ORF">ERS852411_02365</name>
</gene>
<evidence type="ECO:0000256" key="1">
    <source>
        <dbReference type="SAM" id="MobiDB-lite"/>
    </source>
</evidence>
<dbReference type="Proteomes" id="UP000095746">
    <property type="component" value="Unassembled WGS sequence"/>
</dbReference>
<dbReference type="AlphaFoldDB" id="A0A174ITT7"/>
<evidence type="ECO:0000313" key="2">
    <source>
        <dbReference type="EMBL" id="CUO90774.1"/>
    </source>
</evidence>